<dbReference type="GO" id="GO:0031048">
    <property type="term" value="P:regulatory ncRNA-mediated heterochromatin formation"/>
    <property type="evidence" value="ECO:0007669"/>
    <property type="project" value="TreeGrafter"/>
</dbReference>
<gene>
    <name evidence="5" type="ORF">UCREL1_1659</name>
</gene>
<dbReference type="GO" id="GO:0031380">
    <property type="term" value="C:nuclear RNA-directed RNA polymerase complex"/>
    <property type="evidence" value="ECO:0007669"/>
    <property type="project" value="TreeGrafter"/>
</dbReference>
<evidence type="ECO:0000259" key="3">
    <source>
        <dbReference type="Pfam" id="PF13087"/>
    </source>
</evidence>
<reference evidence="6" key="1">
    <citation type="journal article" date="2013" name="Genome Announc.">
        <title>Draft genome sequence of the grapevine dieback fungus Eutypa lata UCR-EL1.</title>
        <authorList>
            <person name="Blanco-Ulate B."/>
            <person name="Rolshausen P.E."/>
            <person name="Cantu D."/>
        </authorList>
    </citation>
    <scope>NUCLEOTIDE SEQUENCE [LARGE SCALE GENOMIC DNA]</scope>
    <source>
        <strain evidence="6">UCR-EL1</strain>
    </source>
</reference>
<dbReference type="Pfam" id="PF13086">
    <property type="entry name" value="AAA_11"/>
    <property type="match status" value="2"/>
</dbReference>
<dbReference type="EMBL" id="KB705656">
    <property type="protein sequence ID" value="EMR71302.1"/>
    <property type="molecule type" value="Genomic_DNA"/>
</dbReference>
<evidence type="ECO:0000313" key="6">
    <source>
        <dbReference type="Proteomes" id="UP000012174"/>
    </source>
</evidence>
<dbReference type="CDD" id="cd18808">
    <property type="entry name" value="SF1_C_Upf1"/>
    <property type="match status" value="1"/>
</dbReference>
<dbReference type="PANTHER" id="PTHR10887:SF341">
    <property type="entry name" value="NFX1-TYPE ZINC FINGER-CONTAINING PROTEIN 1"/>
    <property type="match status" value="1"/>
</dbReference>
<dbReference type="InterPro" id="IPR041677">
    <property type="entry name" value="DNA2/NAM7_AAA_11"/>
</dbReference>
<dbReference type="Pfam" id="PF13087">
    <property type="entry name" value="AAA_12"/>
    <property type="match status" value="1"/>
</dbReference>
<dbReference type="AlphaFoldDB" id="M7T3Y4"/>
<dbReference type="KEGG" id="ela:UCREL1_1659"/>
<evidence type="ECO:0000259" key="2">
    <source>
        <dbReference type="Pfam" id="PF13086"/>
    </source>
</evidence>
<dbReference type="eggNOG" id="KOG1807">
    <property type="taxonomic scope" value="Eukaryota"/>
</dbReference>
<proteinExistence type="predicted"/>
<keyword evidence="1" id="KW-0378">Hydrolase</keyword>
<dbReference type="InterPro" id="IPR047187">
    <property type="entry name" value="SF1_C_Upf1"/>
</dbReference>
<protein>
    <submittedName>
        <fullName evidence="5">Putative atp binding protein</fullName>
    </submittedName>
</protein>
<evidence type="ECO:0000259" key="4">
    <source>
        <dbReference type="Pfam" id="PF25396"/>
    </source>
</evidence>
<keyword evidence="1" id="KW-0067">ATP-binding</keyword>
<dbReference type="Pfam" id="PF25396">
    <property type="entry name" value="ZNFX1"/>
    <property type="match status" value="1"/>
</dbReference>
<accession>M7T3Y4</accession>
<dbReference type="InterPro" id="IPR057373">
    <property type="entry name" value="ZNFX1"/>
</dbReference>
<dbReference type="InterPro" id="IPR041679">
    <property type="entry name" value="DNA2/NAM7-like_C"/>
</dbReference>
<feature type="domain" description="DNA2/NAM7 helicase-like C-terminal" evidence="3">
    <location>
        <begin position="726"/>
        <end position="915"/>
    </location>
</feature>
<dbReference type="Gene3D" id="3.40.50.300">
    <property type="entry name" value="P-loop containing nucleotide triphosphate hydrolases"/>
    <property type="match status" value="3"/>
</dbReference>
<organism evidence="5 6">
    <name type="scientific">Eutypa lata (strain UCR-EL1)</name>
    <name type="common">Grapevine dieback disease fungus</name>
    <name type="synonym">Eutypa armeniacae</name>
    <dbReference type="NCBI Taxonomy" id="1287681"/>
    <lineage>
        <taxon>Eukaryota</taxon>
        <taxon>Fungi</taxon>
        <taxon>Dikarya</taxon>
        <taxon>Ascomycota</taxon>
        <taxon>Pezizomycotina</taxon>
        <taxon>Sordariomycetes</taxon>
        <taxon>Xylariomycetidae</taxon>
        <taxon>Xylariales</taxon>
        <taxon>Diatrypaceae</taxon>
        <taxon>Eutypa</taxon>
    </lineage>
</organism>
<dbReference type="HOGENOM" id="CLU_001066_2_0_1"/>
<feature type="domain" description="DNA2/NAM7 helicase helicase" evidence="2">
    <location>
        <begin position="640"/>
        <end position="711"/>
    </location>
</feature>
<feature type="domain" description="ZNFX1" evidence="4">
    <location>
        <begin position="115"/>
        <end position="223"/>
    </location>
</feature>
<dbReference type="InterPro" id="IPR045055">
    <property type="entry name" value="DNA2/NAM7-like"/>
</dbReference>
<evidence type="ECO:0000256" key="1">
    <source>
        <dbReference type="ARBA" id="ARBA00022806"/>
    </source>
</evidence>
<keyword evidence="1" id="KW-0547">Nucleotide-binding</keyword>
<dbReference type="InterPro" id="IPR027417">
    <property type="entry name" value="P-loop_NTPase"/>
</dbReference>
<keyword evidence="1" id="KW-0347">Helicase</keyword>
<dbReference type="OrthoDB" id="409395at2759"/>
<dbReference type="STRING" id="1287681.M7T3Y4"/>
<dbReference type="SUPFAM" id="SSF52540">
    <property type="entry name" value="P-loop containing nucleoside triphosphate hydrolases"/>
    <property type="match status" value="1"/>
</dbReference>
<dbReference type="GO" id="GO:0004386">
    <property type="term" value="F:helicase activity"/>
    <property type="evidence" value="ECO:0007669"/>
    <property type="project" value="InterPro"/>
</dbReference>
<sequence length="979" mass="111322">MATEKGQATEAELSQAQLEMVKHHLNFEPEGLPGTNQGWLTTPEVPTAEELNPNWDDKEQVRAFRGRLLPNTVERPWANKNTYLETHYWLQREESITTLRYSIHEFRQNPQMIDDEDTCIYTKVFVQGYLMTRLGPICRVRFSTERAGKRIRWNQTRRLTTGSLIALSTAKDCFRTICMPAVVADHAVRDGLDQNPPTIQFYWANIDDAIMDPTIELVMIESRMGYFESTRHTMVGLQHAAATDTPLDKYLVQADKSDLPAGFVAEAQTMNLSSLVHHIPNAATMAAMTKRDVEKKMRDAKEALRAYPILDGIDDNISQYTNLDNSQLEAVHRTLTKELAIIQGPPGTGKTFTSVQALRILLQTQERGSNIIVVAAQTNHAVDQLLSQLTKLTFNIVRLGGRTQSEEMKNYSLYNVRRRAIPTSIQRSDRDYKTFEAARKKNIATLQNIVGDVFPNDVLDPAQLLAAGIITEVQYKSLESDTEWVSAAQSDSPDSTMAQWLGPTQLVKVPPMDYKDPIFTTEEELEGKGIRAEMIDAEDYDIELDDCVGDDDAERGVIRGTFVPVGHVWTGEKAPGFSESDFRIRKEMKKANLWEVNTKFRGLVYRAWQASLLNQRVSEFRKVLTDNKRIANNLKINRWYKDTQTIRSTKVEVIGCTTTGLTKYRGLLAALQPRTMLIEEAAETREANIISALYPSIQQLILVGDHQQLRPHCDIRGLSEFPYNMRVSLFERLVKLHMPFTLLNMQRRMTPSLRQVLNRFYPTLQDHPVVTKPTARLPVPGMATESFLFHHTWSEGVDEDLSKYNVFEAEMIVGFIRYLRLNGVHDSQIAVLTFYRGQRKKILAEAKKKFFSTQPFTNVYTVDSYQGEENDIIILSLVRSNGGGRSPQAGFLADQNRGVVSISRARRGFYIFGNVENLLKACEESYQMWGKVYEVFKEQGRFGQDGCLPVTCQAHGRTIKVSHPDDWYEPRPSGMPSTM</sequence>
<feature type="domain" description="DNA2/NAM7 helicase helicase" evidence="2">
    <location>
        <begin position="322"/>
        <end position="418"/>
    </location>
</feature>
<dbReference type="OMA" id="EWIMVEA"/>
<dbReference type="PANTHER" id="PTHR10887">
    <property type="entry name" value="DNA2/NAM7 HELICASE FAMILY"/>
    <property type="match status" value="1"/>
</dbReference>
<name>M7T3Y4_EUTLA</name>
<keyword evidence="6" id="KW-1185">Reference proteome</keyword>
<dbReference type="Proteomes" id="UP000012174">
    <property type="component" value="Unassembled WGS sequence"/>
</dbReference>
<evidence type="ECO:0000313" key="5">
    <source>
        <dbReference type="EMBL" id="EMR71302.1"/>
    </source>
</evidence>